<accession>A0A937F654</accession>
<organism evidence="3 4">
    <name type="scientific">Fulvivirga sediminis</name>
    <dbReference type="NCBI Taxonomy" id="2803949"/>
    <lineage>
        <taxon>Bacteria</taxon>
        <taxon>Pseudomonadati</taxon>
        <taxon>Bacteroidota</taxon>
        <taxon>Cytophagia</taxon>
        <taxon>Cytophagales</taxon>
        <taxon>Fulvivirgaceae</taxon>
        <taxon>Fulvivirga</taxon>
    </lineage>
</organism>
<feature type="domain" description="Peptidase M16 N-terminal" evidence="1">
    <location>
        <begin position="52"/>
        <end position="160"/>
    </location>
</feature>
<dbReference type="EMBL" id="JAESIY010000006">
    <property type="protein sequence ID" value="MBL3657096.1"/>
    <property type="molecule type" value="Genomic_DNA"/>
</dbReference>
<dbReference type="InterPro" id="IPR011249">
    <property type="entry name" value="Metalloenz_LuxS/M16"/>
</dbReference>
<evidence type="ECO:0000259" key="1">
    <source>
        <dbReference type="Pfam" id="PF00675"/>
    </source>
</evidence>
<dbReference type="AlphaFoldDB" id="A0A937F654"/>
<dbReference type="GO" id="GO:0046872">
    <property type="term" value="F:metal ion binding"/>
    <property type="evidence" value="ECO:0007669"/>
    <property type="project" value="InterPro"/>
</dbReference>
<reference evidence="3" key="1">
    <citation type="submission" date="2021-01" db="EMBL/GenBank/DDBJ databases">
        <title>Fulvivirga kasyanovii gen. nov., sp nov., a novel member of the phylum Bacteroidetes isolated from seawater in a mussel farm.</title>
        <authorList>
            <person name="Zhao L.-H."/>
            <person name="Wang Z.-J."/>
        </authorList>
    </citation>
    <scope>NUCLEOTIDE SEQUENCE</scope>
    <source>
        <strain evidence="3">2943</strain>
    </source>
</reference>
<dbReference type="SUPFAM" id="SSF63411">
    <property type="entry name" value="LuxS/MPP-like metallohydrolase"/>
    <property type="match status" value="2"/>
</dbReference>
<dbReference type="PANTHER" id="PTHR11851:SF224">
    <property type="entry name" value="PROCESSING PROTEASE"/>
    <property type="match status" value="1"/>
</dbReference>
<name>A0A937F654_9BACT</name>
<gene>
    <name evidence="3" type="ORF">JL102_13195</name>
</gene>
<evidence type="ECO:0000313" key="4">
    <source>
        <dbReference type="Proteomes" id="UP000659388"/>
    </source>
</evidence>
<dbReference type="InterPro" id="IPR050361">
    <property type="entry name" value="MPP/UQCRC_Complex"/>
</dbReference>
<evidence type="ECO:0000313" key="3">
    <source>
        <dbReference type="EMBL" id="MBL3657096.1"/>
    </source>
</evidence>
<dbReference type="InterPro" id="IPR011765">
    <property type="entry name" value="Pept_M16_N"/>
</dbReference>
<keyword evidence="4" id="KW-1185">Reference proteome</keyword>
<evidence type="ECO:0000259" key="2">
    <source>
        <dbReference type="Pfam" id="PF05193"/>
    </source>
</evidence>
<sequence>MLNRTLPPITHNISTFDLKQVSKTTSGDVDIYYLNAGTQPVIKLEFLFPIGGNYYEPRPGVSMLCLQLLKEGSTNYTSKQIADSLAQFGAFLDINPSFDAPSISLLCLNKHLNSLLPIISDILLSPSFPDEELETLKRIQIQNLKNQNRKNNVIASKNFRNALFGDEYPYGKIISETDITNITTDDIKAFFTSNLSQFEIFVSGALDQHLNSIIRNFQNTKPKAKYSNSSNIQYHFQPQIINQNKDNSSQTSVRVGKPIISKSHNDYVKLLITNHILGGYFGSRLMKNIREDKGYTYGIYSSIVNLQYDSYLVIGSDIIKESLDDTLAQIRREISILQNEPISSSELDAVRNHLIGSFQSSINTPFAIMSKFKNIHMHGLDYSFYNNYITSIQSIDPYTILNTANEYFSLKDMTIVTVG</sequence>
<proteinExistence type="predicted"/>
<dbReference type="Proteomes" id="UP000659388">
    <property type="component" value="Unassembled WGS sequence"/>
</dbReference>
<dbReference type="PANTHER" id="PTHR11851">
    <property type="entry name" value="METALLOPROTEASE"/>
    <property type="match status" value="1"/>
</dbReference>
<comment type="caution">
    <text evidence="3">The sequence shown here is derived from an EMBL/GenBank/DDBJ whole genome shotgun (WGS) entry which is preliminary data.</text>
</comment>
<protein>
    <submittedName>
        <fullName evidence="3">Insulinase family protein</fullName>
    </submittedName>
</protein>
<dbReference type="Gene3D" id="3.30.830.10">
    <property type="entry name" value="Metalloenzyme, LuxS/M16 peptidase-like"/>
    <property type="match status" value="2"/>
</dbReference>
<dbReference type="Pfam" id="PF00675">
    <property type="entry name" value="Peptidase_M16"/>
    <property type="match status" value="1"/>
</dbReference>
<feature type="domain" description="Peptidase M16 C-terminal" evidence="2">
    <location>
        <begin position="181"/>
        <end position="353"/>
    </location>
</feature>
<dbReference type="InterPro" id="IPR007863">
    <property type="entry name" value="Peptidase_M16_C"/>
</dbReference>
<dbReference type="Pfam" id="PF05193">
    <property type="entry name" value="Peptidase_M16_C"/>
    <property type="match status" value="1"/>
</dbReference>
<dbReference type="RefSeq" id="WP_202244887.1">
    <property type="nucleotide sequence ID" value="NZ_JAESIY010000006.1"/>
</dbReference>